<dbReference type="RefSeq" id="WP_154318678.1">
    <property type="nucleotide sequence ID" value="NZ_CAJGAA010000002.1"/>
</dbReference>
<proteinExistence type="predicted"/>
<dbReference type="Proteomes" id="UP000441585">
    <property type="component" value="Unassembled WGS sequence"/>
</dbReference>
<keyword evidence="2" id="KW-1185">Reference proteome</keyword>
<name>A0A6I2ME20_9BACI</name>
<dbReference type="CDD" id="cd02947">
    <property type="entry name" value="TRX_family"/>
    <property type="match status" value="1"/>
</dbReference>
<accession>A0A6I2ME20</accession>
<gene>
    <name evidence="1" type="ORF">GJU41_11825</name>
</gene>
<reference evidence="1 2" key="1">
    <citation type="submission" date="2019-11" db="EMBL/GenBank/DDBJ databases">
        <title>Bacillus idriensis genome.</title>
        <authorList>
            <person name="Konopka E.N."/>
            <person name="Newman J.D."/>
        </authorList>
    </citation>
    <scope>NUCLEOTIDE SEQUENCE [LARGE SCALE GENOMIC DNA]</scope>
    <source>
        <strain evidence="1 2">DSM 19097</strain>
    </source>
</reference>
<sequence length="91" mass="9987">MSIVIKKLSKARCTPCAILSNALREIDFAAHGATLEEIDIATLSDAELDAYKIKGVPVLIAYRNGMEITRAKGVMAPEEIEDLINIAKEWN</sequence>
<dbReference type="InterPro" id="IPR036249">
    <property type="entry name" value="Thioredoxin-like_sf"/>
</dbReference>
<comment type="caution">
    <text evidence="1">The sequence shown here is derived from an EMBL/GenBank/DDBJ whole genome shotgun (WGS) entry which is preliminary data.</text>
</comment>
<evidence type="ECO:0000313" key="1">
    <source>
        <dbReference type="EMBL" id="MRX54661.1"/>
    </source>
</evidence>
<dbReference type="SUPFAM" id="SSF52833">
    <property type="entry name" value="Thioredoxin-like"/>
    <property type="match status" value="1"/>
</dbReference>
<dbReference type="EMBL" id="WKKF01000002">
    <property type="protein sequence ID" value="MRX54661.1"/>
    <property type="molecule type" value="Genomic_DNA"/>
</dbReference>
<protein>
    <recommendedName>
        <fullName evidence="3">Thioredoxin</fullName>
    </recommendedName>
</protein>
<evidence type="ECO:0008006" key="3">
    <source>
        <dbReference type="Google" id="ProtNLM"/>
    </source>
</evidence>
<dbReference type="Gene3D" id="3.40.30.10">
    <property type="entry name" value="Glutaredoxin"/>
    <property type="match status" value="1"/>
</dbReference>
<dbReference type="AlphaFoldDB" id="A0A6I2ME20"/>
<evidence type="ECO:0000313" key="2">
    <source>
        <dbReference type="Proteomes" id="UP000441585"/>
    </source>
</evidence>
<organism evidence="1 2">
    <name type="scientific">Metabacillus idriensis</name>
    <dbReference type="NCBI Taxonomy" id="324768"/>
    <lineage>
        <taxon>Bacteria</taxon>
        <taxon>Bacillati</taxon>
        <taxon>Bacillota</taxon>
        <taxon>Bacilli</taxon>
        <taxon>Bacillales</taxon>
        <taxon>Bacillaceae</taxon>
        <taxon>Metabacillus</taxon>
    </lineage>
</organism>